<feature type="short sequence motif" description="Gly-cisPro motif, important for rejection of L-amino acids" evidence="4">
    <location>
        <begin position="137"/>
        <end position="138"/>
    </location>
</feature>
<evidence type="ECO:0000313" key="5">
    <source>
        <dbReference type="EMBL" id="XBX75705.1"/>
    </source>
</evidence>
<keyword evidence="3 4" id="KW-0378">Hydrolase</keyword>
<dbReference type="GO" id="GO:0051500">
    <property type="term" value="F:D-tyrosyl-tRNA(Tyr) deacylase activity"/>
    <property type="evidence" value="ECO:0007669"/>
    <property type="project" value="TreeGrafter"/>
</dbReference>
<proteinExistence type="inferred from homology"/>
<dbReference type="EC" id="3.1.1.-" evidence="4"/>
<reference evidence="5" key="1">
    <citation type="journal article" date="2013" name="Extremophiles">
        <title>Proteinivorax tanatarense gen. nov., sp. nov., an anaerobic, haloalkaliphilic, proteolytic bacterium isolated from a decaying algal bloom, and proposal of Proteinivoraceae fam. nov.</title>
        <authorList>
            <person name="Kevbrin V."/>
            <person name="Boltyanskaya Y."/>
            <person name="Zhilina T."/>
            <person name="Kolganova T."/>
            <person name="Lavrentjeva E."/>
            <person name="Kuznetsov B."/>
        </authorList>
    </citation>
    <scope>NUCLEOTIDE SEQUENCE</scope>
    <source>
        <strain evidence="5">Z-910T</strain>
    </source>
</reference>
<comment type="catalytic activity">
    <reaction evidence="4">
        <text>glycyl-tRNA(Ala) + H2O = tRNA(Ala) + glycine + H(+)</text>
        <dbReference type="Rhea" id="RHEA:53744"/>
        <dbReference type="Rhea" id="RHEA-COMP:9657"/>
        <dbReference type="Rhea" id="RHEA-COMP:13640"/>
        <dbReference type="ChEBI" id="CHEBI:15377"/>
        <dbReference type="ChEBI" id="CHEBI:15378"/>
        <dbReference type="ChEBI" id="CHEBI:57305"/>
        <dbReference type="ChEBI" id="CHEBI:78442"/>
        <dbReference type="ChEBI" id="CHEBI:78522"/>
    </reaction>
</comment>
<comment type="catalytic activity">
    <reaction evidence="4">
        <text>a D-aminoacyl-tRNA + H2O = a tRNA + a D-alpha-amino acid + H(+)</text>
        <dbReference type="Rhea" id="RHEA:13953"/>
        <dbReference type="Rhea" id="RHEA-COMP:10123"/>
        <dbReference type="Rhea" id="RHEA-COMP:10124"/>
        <dbReference type="ChEBI" id="CHEBI:15377"/>
        <dbReference type="ChEBI" id="CHEBI:15378"/>
        <dbReference type="ChEBI" id="CHEBI:59871"/>
        <dbReference type="ChEBI" id="CHEBI:78442"/>
        <dbReference type="ChEBI" id="CHEBI:79333"/>
        <dbReference type="EC" id="3.1.1.96"/>
    </reaction>
</comment>
<keyword evidence="4" id="KW-0963">Cytoplasm</keyword>
<dbReference type="GO" id="GO:0043908">
    <property type="term" value="F:Ser(Gly)-tRNA(Ala) hydrolase activity"/>
    <property type="evidence" value="ECO:0007669"/>
    <property type="project" value="UniProtKB-UniRule"/>
</dbReference>
<dbReference type="EC" id="3.1.1.96" evidence="4"/>
<comment type="subcellular location">
    <subcellularLocation>
        <location evidence="4">Cytoplasm</location>
    </subcellularLocation>
</comment>
<dbReference type="SUPFAM" id="SSF69500">
    <property type="entry name" value="DTD-like"/>
    <property type="match status" value="1"/>
</dbReference>
<accession>A0AAU7VNS5</accession>
<dbReference type="HAMAP" id="MF_00518">
    <property type="entry name" value="Deacylase_Dtd"/>
    <property type="match status" value="1"/>
</dbReference>
<organism evidence="5">
    <name type="scientific">Proteinivorax tanatarense</name>
    <dbReference type="NCBI Taxonomy" id="1260629"/>
    <lineage>
        <taxon>Bacteria</taxon>
        <taxon>Bacillati</taxon>
        <taxon>Bacillota</taxon>
        <taxon>Clostridia</taxon>
        <taxon>Eubacteriales</taxon>
        <taxon>Proteinivoracaceae</taxon>
        <taxon>Proteinivorax</taxon>
    </lineage>
</organism>
<reference evidence="5" key="2">
    <citation type="submission" date="2024-06" db="EMBL/GenBank/DDBJ databases">
        <authorList>
            <person name="Petrova K.O."/>
            <person name="Toshchakov S.V."/>
            <person name="Boltjanskaja Y.V."/>
            <person name="Kevbrin V."/>
        </authorList>
    </citation>
    <scope>NUCLEOTIDE SEQUENCE</scope>
    <source>
        <strain evidence="5">Z-910T</strain>
    </source>
</reference>
<evidence type="ECO:0000256" key="1">
    <source>
        <dbReference type="ARBA" id="ARBA00009673"/>
    </source>
</evidence>
<evidence type="ECO:0000256" key="2">
    <source>
        <dbReference type="ARBA" id="ARBA00022555"/>
    </source>
</evidence>
<dbReference type="GO" id="GO:0000049">
    <property type="term" value="F:tRNA binding"/>
    <property type="evidence" value="ECO:0007669"/>
    <property type="project" value="UniProtKB-UniRule"/>
</dbReference>
<keyword evidence="2 4" id="KW-0820">tRNA-binding</keyword>
<evidence type="ECO:0000256" key="3">
    <source>
        <dbReference type="ARBA" id="ARBA00022801"/>
    </source>
</evidence>
<gene>
    <name evidence="4 5" type="primary">dtd</name>
    <name evidence="5" type="ORF">PRVXT_000859</name>
</gene>
<comment type="function">
    <text evidence="4">An aminoacyl-tRNA editing enzyme that deacylates mischarged D-aminoacyl-tRNAs. Also deacylates mischarged glycyl-tRNA(Ala), protecting cells against glycine mischarging by AlaRS. Acts via tRNA-based rather than protein-based catalysis; rejects L-amino acids rather than detecting D-amino acids in the active site. By recycling D-aminoacyl-tRNA to D-amino acids and free tRNA molecules, this enzyme counteracts the toxicity associated with the formation of D-aminoacyl-tRNA entities in vivo and helps enforce protein L-homochirality.</text>
</comment>
<name>A0AAU7VNS5_9FIRM</name>
<dbReference type="Pfam" id="PF02580">
    <property type="entry name" value="Tyr_Deacylase"/>
    <property type="match status" value="1"/>
</dbReference>
<comment type="domain">
    <text evidence="4">A Gly-cisPro motif from one monomer fits into the active site of the other monomer to allow specific chiral rejection of L-amino acids.</text>
</comment>
<evidence type="ECO:0000256" key="4">
    <source>
        <dbReference type="HAMAP-Rule" id="MF_00518"/>
    </source>
</evidence>
<dbReference type="AlphaFoldDB" id="A0AAU7VNS5"/>
<comment type="subunit">
    <text evidence="4">Homodimer.</text>
</comment>
<dbReference type="PANTHER" id="PTHR10472">
    <property type="entry name" value="D-TYROSYL-TRNA TYR DEACYLASE"/>
    <property type="match status" value="1"/>
</dbReference>
<dbReference type="CDD" id="cd00563">
    <property type="entry name" value="Dtyr_deacylase"/>
    <property type="match status" value="1"/>
</dbReference>
<comment type="similarity">
    <text evidence="1 4">Belongs to the DTD family.</text>
</comment>
<dbReference type="PANTHER" id="PTHR10472:SF5">
    <property type="entry name" value="D-AMINOACYL-TRNA DEACYLASE 1"/>
    <property type="match status" value="1"/>
</dbReference>
<dbReference type="InterPro" id="IPR003732">
    <property type="entry name" value="Daa-tRNA_deacyls_DTD"/>
</dbReference>
<protein>
    <recommendedName>
        <fullName evidence="4">D-aminoacyl-tRNA deacylase</fullName>
        <shortName evidence="4">DTD</shortName>
        <ecNumber evidence="4">3.1.1.96</ecNumber>
    </recommendedName>
    <alternativeName>
        <fullName evidence="4">Gly-tRNA(Ala) deacylase</fullName>
        <ecNumber evidence="4">3.1.1.-</ecNumber>
    </alternativeName>
</protein>
<dbReference type="EMBL" id="CP158367">
    <property type="protein sequence ID" value="XBX75705.1"/>
    <property type="molecule type" value="Genomic_DNA"/>
</dbReference>
<dbReference type="FunFam" id="3.50.80.10:FF:000001">
    <property type="entry name" value="D-aminoacyl-tRNA deacylase"/>
    <property type="match status" value="1"/>
</dbReference>
<sequence>MRAVVQRVTKAKVTVEDRNIGEIKQGMMVLLGVESDDNQQDCDYIVDKLENLRIFEDEQQKMNLSLKDIKGHVLLVPQFTLCGDCRKGRRPSFSGSAPPNEAKNLYLQVKEQLKKKGVTVATGQFGANMDVSLVNQGPVTLLLDSRKLF</sequence>
<dbReference type="GO" id="GO:0005737">
    <property type="term" value="C:cytoplasm"/>
    <property type="evidence" value="ECO:0007669"/>
    <property type="project" value="UniProtKB-SubCell"/>
</dbReference>
<dbReference type="RefSeq" id="WP_350344445.1">
    <property type="nucleotide sequence ID" value="NZ_CP158367.1"/>
</dbReference>
<dbReference type="NCBIfam" id="TIGR00256">
    <property type="entry name" value="D-aminoacyl-tRNA deacylase"/>
    <property type="match status" value="1"/>
</dbReference>
<dbReference type="InterPro" id="IPR023509">
    <property type="entry name" value="DTD-like_sf"/>
</dbReference>
<keyword evidence="4" id="KW-0694">RNA-binding</keyword>
<dbReference type="GO" id="GO:0106026">
    <property type="term" value="F:Gly-tRNA(Ala) deacylase activity"/>
    <property type="evidence" value="ECO:0007669"/>
    <property type="project" value="UniProtKB-UniRule"/>
</dbReference>
<dbReference type="Gene3D" id="3.50.80.10">
    <property type="entry name" value="D-tyrosyl-tRNA(Tyr) deacylase"/>
    <property type="match status" value="1"/>
</dbReference>
<dbReference type="GO" id="GO:0019478">
    <property type="term" value="P:D-amino acid catabolic process"/>
    <property type="evidence" value="ECO:0007669"/>
    <property type="project" value="UniProtKB-UniRule"/>
</dbReference>